<organism evidence="2 3">
    <name type="scientific">Puia dinghuensis</name>
    <dbReference type="NCBI Taxonomy" id="1792502"/>
    <lineage>
        <taxon>Bacteria</taxon>
        <taxon>Pseudomonadati</taxon>
        <taxon>Bacteroidota</taxon>
        <taxon>Chitinophagia</taxon>
        <taxon>Chitinophagales</taxon>
        <taxon>Chitinophagaceae</taxon>
        <taxon>Puia</taxon>
    </lineage>
</organism>
<dbReference type="Proteomes" id="UP000607559">
    <property type="component" value="Unassembled WGS sequence"/>
</dbReference>
<keyword evidence="1" id="KW-0732">Signal</keyword>
<comment type="caution">
    <text evidence="2">The sequence shown here is derived from an EMBL/GenBank/DDBJ whole genome shotgun (WGS) entry which is preliminary data.</text>
</comment>
<reference evidence="2" key="1">
    <citation type="journal article" date="2014" name="Int. J. Syst. Evol. Microbiol.">
        <title>Complete genome sequence of Corynebacterium casei LMG S-19264T (=DSM 44701T), isolated from a smear-ripened cheese.</title>
        <authorList>
            <consortium name="US DOE Joint Genome Institute (JGI-PGF)"/>
            <person name="Walter F."/>
            <person name="Albersmeier A."/>
            <person name="Kalinowski J."/>
            <person name="Ruckert C."/>
        </authorList>
    </citation>
    <scope>NUCLEOTIDE SEQUENCE</scope>
    <source>
        <strain evidence="2">CGMCC 1.15448</strain>
    </source>
</reference>
<proteinExistence type="predicted"/>
<evidence type="ECO:0000256" key="1">
    <source>
        <dbReference type="SAM" id="SignalP"/>
    </source>
</evidence>
<evidence type="ECO:0000313" key="3">
    <source>
        <dbReference type="Proteomes" id="UP000607559"/>
    </source>
</evidence>
<feature type="signal peptide" evidence="1">
    <location>
        <begin position="1"/>
        <end position="20"/>
    </location>
</feature>
<sequence>MKRQYLLLLLGSFFFLTTHAQITFNKIDTTMKIGKAGYRVTCRNRSITENPLLVRPIGMESDAREINSMLKGRLYATQIDDLNADGYPDLLLYIYTDSNAVFGTVYAVISQANKSLVACFLPDVSLDGKINKGYKGHDKFSLLEGTLLQQFPIYNPGDDKDKPTGGTRTLLYQLSRGEGGGFKFTRIRFYDTK</sequence>
<dbReference type="EMBL" id="BMJC01000001">
    <property type="protein sequence ID" value="GGA81573.1"/>
    <property type="molecule type" value="Genomic_DNA"/>
</dbReference>
<dbReference type="AlphaFoldDB" id="A0A8J2XPP8"/>
<keyword evidence="3" id="KW-1185">Reference proteome</keyword>
<evidence type="ECO:0008006" key="4">
    <source>
        <dbReference type="Google" id="ProtNLM"/>
    </source>
</evidence>
<accession>A0A8J2XPP8</accession>
<gene>
    <name evidence="2" type="ORF">GCM10011511_00640</name>
</gene>
<reference evidence="2" key="2">
    <citation type="submission" date="2020-09" db="EMBL/GenBank/DDBJ databases">
        <authorList>
            <person name="Sun Q."/>
            <person name="Zhou Y."/>
        </authorList>
    </citation>
    <scope>NUCLEOTIDE SEQUENCE</scope>
    <source>
        <strain evidence="2">CGMCC 1.15448</strain>
    </source>
</reference>
<feature type="chain" id="PRO_5035243216" description="VCBS repeat-containing protein" evidence="1">
    <location>
        <begin position="21"/>
        <end position="193"/>
    </location>
</feature>
<dbReference type="RefSeq" id="WP_188927410.1">
    <property type="nucleotide sequence ID" value="NZ_BMJC01000001.1"/>
</dbReference>
<name>A0A8J2XPP8_9BACT</name>
<evidence type="ECO:0000313" key="2">
    <source>
        <dbReference type="EMBL" id="GGA81573.1"/>
    </source>
</evidence>
<protein>
    <recommendedName>
        <fullName evidence="4">VCBS repeat-containing protein</fullName>
    </recommendedName>
</protein>